<keyword evidence="1" id="KW-0472">Membrane</keyword>
<dbReference type="RefSeq" id="WP_057409837.1">
    <property type="nucleotide sequence ID" value="NZ_LJRC01000177.1"/>
</dbReference>
<evidence type="ECO:0000313" key="2">
    <source>
        <dbReference type="EMBL" id="KPY34966.1"/>
    </source>
</evidence>
<feature type="transmembrane region" description="Helical" evidence="1">
    <location>
        <begin position="57"/>
        <end position="75"/>
    </location>
</feature>
<keyword evidence="1" id="KW-1133">Transmembrane helix</keyword>
<dbReference type="AlphaFoldDB" id="A0A0P9YKU1"/>
<organism evidence="2 3">
    <name type="scientific">Pseudomonas syringae pv. primulae</name>
    <dbReference type="NCBI Taxonomy" id="251707"/>
    <lineage>
        <taxon>Bacteria</taxon>
        <taxon>Pseudomonadati</taxon>
        <taxon>Pseudomonadota</taxon>
        <taxon>Gammaproteobacteria</taxon>
        <taxon>Pseudomonadales</taxon>
        <taxon>Pseudomonadaceae</taxon>
        <taxon>Pseudomonas</taxon>
    </lineage>
</organism>
<dbReference type="Proteomes" id="UP000050562">
    <property type="component" value="Unassembled WGS sequence"/>
</dbReference>
<feature type="transmembrane region" description="Helical" evidence="1">
    <location>
        <begin position="35"/>
        <end position="51"/>
    </location>
</feature>
<sequence>MVDGGDVIDLIQWPAMAVTLLAAWFIGSQRPARRMLAFWCFIFSNFLWIIWGLYAHAYALIMLQAGLCVINLRGFKKNRDGARGDSE</sequence>
<name>A0A0P9YKU1_9PSED</name>
<accession>A0A0P9YKU1</accession>
<comment type="caution">
    <text evidence="2">The sequence shown here is derived from an EMBL/GenBank/DDBJ whole genome shotgun (WGS) entry which is preliminary data.</text>
</comment>
<dbReference type="EMBL" id="LJRC01000177">
    <property type="protein sequence ID" value="KPY34966.1"/>
    <property type="molecule type" value="Genomic_DNA"/>
</dbReference>
<dbReference type="PATRIC" id="fig|251707.3.peg.4544"/>
<evidence type="ECO:0000313" key="3">
    <source>
        <dbReference type="Proteomes" id="UP000050562"/>
    </source>
</evidence>
<reference evidence="2 3" key="1">
    <citation type="submission" date="2015-09" db="EMBL/GenBank/DDBJ databases">
        <title>Genome announcement of multiple Pseudomonas syringae strains.</title>
        <authorList>
            <person name="Thakur S."/>
            <person name="Wang P.W."/>
            <person name="Gong Y."/>
            <person name="Weir B.S."/>
            <person name="Guttman D.S."/>
        </authorList>
    </citation>
    <scope>NUCLEOTIDE SEQUENCE [LARGE SCALE GENOMIC DNA]</scope>
    <source>
        <strain evidence="2 3">ICMP3956</strain>
    </source>
</reference>
<evidence type="ECO:0000256" key="1">
    <source>
        <dbReference type="SAM" id="Phobius"/>
    </source>
</evidence>
<keyword evidence="1" id="KW-0812">Transmembrane</keyword>
<gene>
    <name evidence="2" type="ORF">ALO52_03464</name>
</gene>
<protein>
    <submittedName>
        <fullName evidence="2">Membrane protein</fullName>
    </submittedName>
</protein>
<feature type="transmembrane region" description="Helical" evidence="1">
    <location>
        <begin position="12"/>
        <end position="28"/>
    </location>
</feature>
<proteinExistence type="predicted"/>